<evidence type="ECO:0000256" key="2">
    <source>
        <dbReference type="ARBA" id="ARBA00022448"/>
    </source>
</evidence>
<keyword evidence="4" id="KW-0997">Cell inner membrane</keyword>
<protein>
    <submittedName>
        <fullName evidence="10">Iron ABC transporter permease</fullName>
    </submittedName>
</protein>
<dbReference type="KEGG" id="many:MANY_05430"/>
<keyword evidence="2 8" id="KW-0813">Transport</keyword>
<evidence type="ECO:0000256" key="3">
    <source>
        <dbReference type="ARBA" id="ARBA00022475"/>
    </source>
</evidence>
<dbReference type="GO" id="GO:0055085">
    <property type="term" value="P:transmembrane transport"/>
    <property type="evidence" value="ECO:0007669"/>
    <property type="project" value="InterPro"/>
</dbReference>
<dbReference type="PROSITE" id="PS50928">
    <property type="entry name" value="ABC_TM1"/>
    <property type="match status" value="2"/>
</dbReference>
<feature type="transmembrane region" description="Helical" evidence="8">
    <location>
        <begin position="101"/>
        <end position="121"/>
    </location>
</feature>
<feature type="domain" description="ABC transmembrane type-1" evidence="9">
    <location>
        <begin position="39"/>
        <end position="224"/>
    </location>
</feature>
<feature type="transmembrane region" description="Helical" evidence="8">
    <location>
        <begin position="42"/>
        <end position="64"/>
    </location>
</feature>
<evidence type="ECO:0000313" key="11">
    <source>
        <dbReference type="Proteomes" id="UP000467249"/>
    </source>
</evidence>
<evidence type="ECO:0000256" key="6">
    <source>
        <dbReference type="ARBA" id="ARBA00022989"/>
    </source>
</evidence>
<dbReference type="Gene3D" id="1.10.3720.10">
    <property type="entry name" value="MetI-like"/>
    <property type="match status" value="2"/>
</dbReference>
<dbReference type="GO" id="GO:0005886">
    <property type="term" value="C:plasma membrane"/>
    <property type="evidence" value="ECO:0007669"/>
    <property type="project" value="UniProtKB-SubCell"/>
</dbReference>
<feature type="transmembrane region" description="Helical" evidence="8">
    <location>
        <begin position="159"/>
        <end position="182"/>
    </location>
</feature>
<dbReference type="EMBL" id="AP022620">
    <property type="protein sequence ID" value="BBZ75206.1"/>
    <property type="molecule type" value="Genomic_DNA"/>
</dbReference>
<dbReference type="CDD" id="cd06261">
    <property type="entry name" value="TM_PBP2"/>
    <property type="match status" value="2"/>
</dbReference>
<dbReference type="RefSeq" id="WP_163807429.1">
    <property type="nucleotide sequence ID" value="NZ_AP022620.1"/>
</dbReference>
<evidence type="ECO:0000259" key="9">
    <source>
        <dbReference type="PROSITE" id="PS50928"/>
    </source>
</evidence>
<feature type="transmembrane region" description="Helical" evidence="8">
    <location>
        <begin position="360"/>
        <end position="381"/>
    </location>
</feature>
<accession>A0A6N4VZT4</accession>
<evidence type="ECO:0000256" key="5">
    <source>
        <dbReference type="ARBA" id="ARBA00022692"/>
    </source>
</evidence>
<keyword evidence="3" id="KW-1003">Cell membrane</keyword>
<reference evidence="10 11" key="1">
    <citation type="journal article" date="2019" name="Emerg. Microbes Infect.">
        <title>Comprehensive subspecies identification of 175 nontuberculous mycobacteria species based on 7547 genomic profiles.</title>
        <authorList>
            <person name="Matsumoto Y."/>
            <person name="Kinjo T."/>
            <person name="Motooka D."/>
            <person name="Nabeya D."/>
            <person name="Jung N."/>
            <person name="Uechi K."/>
            <person name="Horii T."/>
            <person name="Iida T."/>
            <person name="Fujita J."/>
            <person name="Nakamura S."/>
        </authorList>
    </citation>
    <scope>NUCLEOTIDE SEQUENCE [LARGE SCALE GENOMIC DNA]</scope>
    <source>
        <strain evidence="10 11">JCM 30275</strain>
    </source>
</reference>
<dbReference type="PANTHER" id="PTHR43357:SF3">
    <property type="entry name" value="FE(3+)-TRANSPORT SYSTEM PERMEASE PROTEIN FBPB 2"/>
    <property type="match status" value="1"/>
</dbReference>
<dbReference type="Proteomes" id="UP000467249">
    <property type="component" value="Chromosome"/>
</dbReference>
<feature type="transmembrane region" description="Helical" evidence="8">
    <location>
        <begin position="253"/>
        <end position="277"/>
    </location>
</feature>
<evidence type="ECO:0000313" key="10">
    <source>
        <dbReference type="EMBL" id="BBZ75206.1"/>
    </source>
</evidence>
<feature type="transmembrane region" description="Helical" evidence="8">
    <location>
        <begin position="202"/>
        <end position="221"/>
    </location>
</feature>
<feature type="domain" description="ABC transmembrane type-1" evidence="9">
    <location>
        <begin position="294"/>
        <end position="484"/>
    </location>
</feature>
<evidence type="ECO:0000256" key="8">
    <source>
        <dbReference type="RuleBase" id="RU363032"/>
    </source>
</evidence>
<feature type="transmembrane region" description="Helical" evidence="8">
    <location>
        <begin position="297"/>
        <end position="320"/>
    </location>
</feature>
<feature type="transmembrane region" description="Helical" evidence="8">
    <location>
        <begin position="332"/>
        <end position="354"/>
    </location>
</feature>
<dbReference type="SUPFAM" id="SSF161098">
    <property type="entry name" value="MetI-like"/>
    <property type="match status" value="2"/>
</dbReference>
<proteinExistence type="inferred from homology"/>
<name>A0A6N4VZT4_9MYCO</name>
<feature type="transmembrane region" description="Helical" evidence="8">
    <location>
        <begin position="420"/>
        <end position="443"/>
    </location>
</feature>
<evidence type="ECO:0000256" key="4">
    <source>
        <dbReference type="ARBA" id="ARBA00022519"/>
    </source>
</evidence>
<dbReference type="AlphaFoldDB" id="A0A6N4VZT4"/>
<feature type="transmembrane region" description="Helical" evidence="8">
    <location>
        <begin position="463"/>
        <end position="485"/>
    </location>
</feature>
<evidence type="ECO:0000256" key="1">
    <source>
        <dbReference type="ARBA" id="ARBA00004429"/>
    </source>
</evidence>
<comment type="similarity">
    <text evidence="8">Belongs to the binding-protein-dependent transport system permease family.</text>
</comment>
<dbReference type="InterPro" id="IPR000515">
    <property type="entry name" value="MetI-like"/>
</dbReference>
<feature type="transmembrane region" description="Helical" evidence="8">
    <location>
        <begin position="76"/>
        <end position="95"/>
    </location>
</feature>
<organism evidence="10 11">
    <name type="scientific">Mycolicibacterium anyangense</name>
    <dbReference type="NCBI Taxonomy" id="1431246"/>
    <lineage>
        <taxon>Bacteria</taxon>
        <taxon>Bacillati</taxon>
        <taxon>Actinomycetota</taxon>
        <taxon>Actinomycetes</taxon>
        <taxon>Mycobacteriales</taxon>
        <taxon>Mycobacteriaceae</taxon>
        <taxon>Mycolicibacterium</taxon>
    </lineage>
</organism>
<evidence type="ECO:0000256" key="7">
    <source>
        <dbReference type="ARBA" id="ARBA00023136"/>
    </source>
</evidence>
<dbReference type="PANTHER" id="PTHR43357">
    <property type="entry name" value="INNER MEMBRANE ABC TRANSPORTER PERMEASE PROTEIN YDCV"/>
    <property type="match status" value="1"/>
</dbReference>
<comment type="subcellular location">
    <subcellularLocation>
        <location evidence="1">Cell inner membrane</location>
        <topology evidence="1">Multi-pass membrane protein</topology>
    </subcellularLocation>
    <subcellularLocation>
        <location evidence="8">Cell membrane</location>
        <topology evidence="8">Multi-pass membrane protein</topology>
    </subcellularLocation>
</comment>
<sequence length="494" mass="51073">MGLVAVTFIPLGYVAWAFVSTGPARAAELILRPRVAELLLSTVGLVAVTVPLCVLIGVGAAWLVERTDVAGRTLWRPLLVAPLAIPAFVNSYAWVGVAPGLHGFGGAVLVTTLSYFPFVYLPAAATLKRLDPALEESARSLGSGSAAVFVRVVVPQLRLAILGGGLLISVHLLAEYGAFAMLRFDTFTTAIFQQFQATFDGAAGSMLAGVLVLLCLALLVAEAAARGRTQFARVGSGSPRPAAPVRLGMMRPVAVLSLSLVAVLSVGVPTWTIVRWLRIGGAEVWDAADIGAALGQTIGLATAGALAATILAYPVAWVAVRTRGPLARFVEGANFITSSLPGIVTALALVTVAIRVAAPLYQTIVLLMGAYVLMFIPRALVSVRAGLAQVPVGLEEASATLGTSPAVTFTRVTARLTAPAAASGAAMVFVAVATELTATLLLAPTGTRTLSMRFWSLASELDFAAAAPYAAIMVLLALPVTMLLVRQSSKVAAL</sequence>
<keyword evidence="11" id="KW-1185">Reference proteome</keyword>
<keyword evidence="7 8" id="KW-0472">Membrane</keyword>
<gene>
    <name evidence="10" type="primary">sfuB</name>
    <name evidence="10" type="ORF">MANY_05430</name>
</gene>
<keyword evidence="6 8" id="KW-1133">Transmembrane helix</keyword>
<dbReference type="Pfam" id="PF00528">
    <property type="entry name" value="BPD_transp_1"/>
    <property type="match status" value="2"/>
</dbReference>
<keyword evidence="5 8" id="KW-0812">Transmembrane</keyword>
<dbReference type="InterPro" id="IPR035906">
    <property type="entry name" value="MetI-like_sf"/>
</dbReference>